<comment type="caution">
    <text evidence="3">The sequence shown here is derived from an EMBL/GenBank/DDBJ whole genome shotgun (WGS) entry which is preliminary data.</text>
</comment>
<evidence type="ECO:0000313" key="4">
    <source>
        <dbReference type="Proteomes" id="UP000639772"/>
    </source>
</evidence>
<evidence type="ECO:0000313" key="3">
    <source>
        <dbReference type="EMBL" id="KAG0464767.1"/>
    </source>
</evidence>
<feature type="compositionally biased region" description="Polar residues" evidence="1">
    <location>
        <begin position="1"/>
        <end position="12"/>
    </location>
</feature>
<proteinExistence type="predicted"/>
<evidence type="ECO:0000259" key="2">
    <source>
        <dbReference type="Pfam" id="PF23324"/>
    </source>
</evidence>
<protein>
    <recommendedName>
        <fullName evidence="2">DUF7086 domain-containing protein</fullName>
    </recommendedName>
</protein>
<dbReference type="PANTHER" id="PTHR34272:SF1">
    <property type="entry name" value="EXPRESSED PROTEIN"/>
    <property type="match status" value="1"/>
</dbReference>
<dbReference type="Proteomes" id="UP000639772">
    <property type="component" value="Chromosome 10"/>
</dbReference>
<organism evidence="3 4">
    <name type="scientific">Vanilla planifolia</name>
    <name type="common">Vanilla</name>
    <dbReference type="NCBI Taxonomy" id="51239"/>
    <lineage>
        <taxon>Eukaryota</taxon>
        <taxon>Viridiplantae</taxon>
        <taxon>Streptophyta</taxon>
        <taxon>Embryophyta</taxon>
        <taxon>Tracheophyta</taxon>
        <taxon>Spermatophyta</taxon>
        <taxon>Magnoliopsida</taxon>
        <taxon>Liliopsida</taxon>
        <taxon>Asparagales</taxon>
        <taxon>Orchidaceae</taxon>
        <taxon>Vanilloideae</taxon>
        <taxon>Vanilleae</taxon>
        <taxon>Vanilla</taxon>
    </lineage>
</organism>
<reference evidence="3 4" key="1">
    <citation type="journal article" date="2020" name="Nat. Food">
        <title>A phased Vanilla planifolia genome enables genetic improvement of flavour and production.</title>
        <authorList>
            <person name="Hasing T."/>
            <person name="Tang H."/>
            <person name="Brym M."/>
            <person name="Khazi F."/>
            <person name="Huang T."/>
            <person name="Chambers A.H."/>
        </authorList>
    </citation>
    <scope>NUCLEOTIDE SEQUENCE [LARGE SCALE GENOMIC DNA]</scope>
    <source>
        <tissue evidence="3">Leaf</tissue>
    </source>
</reference>
<gene>
    <name evidence="3" type="ORF">HPP92_018931</name>
</gene>
<dbReference type="AlphaFoldDB" id="A0A835UK97"/>
<dbReference type="InterPro" id="IPR055513">
    <property type="entry name" value="DUF7086"/>
</dbReference>
<dbReference type="EMBL" id="JADCNM010000010">
    <property type="protein sequence ID" value="KAG0464767.1"/>
    <property type="molecule type" value="Genomic_DNA"/>
</dbReference>
<feature type="domain" description="DUF7086" evidence="2">
    <location>
        <begin position="39"/>
        <end position="171"/>
    </location>
</feature>
<name>A0A835UK97_VANPL</name>
<dbReference type="OrthoDB" id="1900495at2759"/>
<feature type="region of interest" description="Disordered" evidence="1">
    <location>
        <begin position="1"/>
        <end position="27"/>
    </location>
</feature>
<accession>A0A835UK97</accession>
<dbReference type="Pfam" id="PF23324">
    <property type="entry name" value="DUF7086"/>
    <property type="match status" value="1"/>
</dbReference>
<dbReference type="SUPFAM" id="SSF75712">
    <property type="entry name" value="Rad50 coiled-coil Zn hook"/>
    <property type="match status" value="1"/>
</dbReference>
<sequence length="180" mass="20502">MDEHPNGNSGDGLTSAAPEERIDPPFPWATDRHARVLSLEELRRLNISKVKGSHVCKECSYRKETEYEIEALFEKVVTFVKLNVAEIQNDRSPKEWLKPSGPTCPICRRPMKPEAAETIEKTNWLFLLLEQAIGHLDLRLLKYFCKHNGIHRTGAKDRLLCSTYLKLCTQVDPGFKVGPS</sequence>
<evidence type="ECO:0000256" key="1">
    <source>
        <dbReference type="SAM" id="MobiDB-lite"/>
    </source>
</evidence>
<dbReference type="PANTHER" id="PTHR34272">
    <property type="entry name" value="EXPRESSED PROTEIN"/>
    <property type="match status" value="1"/>
</dbReference>